<dbReference type="InterPro" id="IPR000719">
    <property type="entry name" value="Prot_kinase_dom"/>
</dbReference>
<comment type="cofactor">
    <cofactor evidence="1">
        <name>Mg(2+)</name>
        <dbReference type="ChEBI" id="CHEBI:18420"/>
    </cofactor>
</comment>
<feature type="binding site" evidence="4">
    <location>
        <position position="74"/>
    </location>
    <ligand>
        <name>ATP</name>
        <dbReference type="ChEBI" id="CHEBI:30616"/>
    </ligand>
</feature>
<dbReference type="WBParaSite" id="TCLT_0000440201-mRNA-1">
    <property type="protein sequence ID" value="TCLT_0000440201-mRNA-1"/>
    <property type="gene ID" value="TCLT_0000440201"/>
</dbReference>
<proteinExistence type="inferred from homology"/>
<keyword evidence="5" id="KW-0808">Transferase</keyword>
<evidence type="ECO:0000256" key="3">
    <source>
        <dbReference type="ARBA" id="ARBA00022840"/>
    </source>
</evidence>
<dbReference type="STRING" id="103827.A0A0N5CVQ6"/>
<keyword evidence="5" id="KW-0723">Serine/threonine-protein kinase</keyword>
<dbReference type="PANTHER" id="PTHR24347">
    <property type="entry name" value="SERINE/THREONINE-PROTEIN KINASE"/>
    <property type="match status" value="1"/>
</dbReference>
<dbReference type="InterPro" id="IPR017441">
    <property type="entry name" value="Protein_kinase_ATP_BS"/>
</dbReference>
<evidence type="ECO:0000259" key="7">
    <source>
        <dbReference type="PROSITE" id="PS50011"/>
    </source>
</evidence>
<reference evidence="10" key="1">
    <citation type="submission" date="2017-02" db="UniProtKB">
        <authorList>
            <consortium name="WormBaseParasite"/>
        </authorList>
    </citation>
    <scope>IDENTIFICATION</scope>
</reference>
<dbReference type="GO" id="GO:0004674">
    <property type="term" value="F:protein serine/threonine kinase activity"/>
    <property type="evidence" value="ECO:0007669"/>
    <property type="project" value="UniProtKB-KW"/>
</dbReference>
<dbReference type="InterPro" id="IPR011009">
    <property type="entry name" value="Kinase-like_dom_sf"/>
</dbReference>
<dbReference type="Pfam" id="PF00069">
    <property type="entry name" value="Pkinase"/>
    <property type="match status" value="1"/>
</dbReference>
<dbReference type="InterPro" id="IPR008271">
    <property type="entry name" value="Ser/Thr_kinase_AS"/>
</dbReference>
<dbReference type="OrthoDB" id="40902at2759"/>
<dbReference type="PROSITE" id="PS50011">
    <property type="entry name" value="PROTEIN_KINASE_DOM"/>
    <property type="match status" value="1"/>
</dbReference>
<evidence type="ECO:0000313" key="9">
    <source>
        <dbReference type="Proteomes" id="UP000276776"/>
    </source>
</evidence>
<evidence type="ECO:0000256" key="2">
    <source>
        <dbReference type="ARBA" id="ARBA00022741"/>
    </source>
</evidence>
<evidence type="ECO:0000256" key="1">
    <source>
        <dbReference type="ARBA" id="ARBA00001946"/>
    </source>
</evidence>
<protein>
    <submittedName>
        <fullName evidence="10">Protein kinase domain-containing protein</fullName>
    </submittedName>
</protein>
<dbReference type="FunFam" id="1.10.510.10:FF:000571">
    <property type="entry name" value="Maternal embryonic leucine zipper kinase"/>
    <property type="match status" value="1"/>
</dbReference>
<accession>A0A0N5CVQ6</accession>
<dbReference type="SUPFAM" id="SSF56112">
    <property type="entry name" value="Protein kinase-like (PK-like)"/>
    <property type="match status" value="1"/>
</dbReference>
<evidence type="ECO:0000256" key="5">
    <source>
        <dbReference type="RuleBase" id="RU000304"/>
    </source>
</evidence>
<reference evidence="8 9" key="2">
    <citation type="submission" date="2018-11" db="EMBL/GenBank/DDBJ databases">
        <authorList>
            <consortium name="Pathogen Informatics"/>
        </authorList>
    </citation>
    <scope>NUCLEOTIDE SEQUENCE [LARGE SCALE GENOMIC DNA]</scope>
</reference>
<keyword evidence="5" id="KW-0418">Kinase</keyword>
<feature type="region of interest" description="Disordered" evidence="6">
    <location>
        <begin position="1"/>
        <end position="24"/>
    </location>
</feature>
<keyword evidence="2 4" id="KW-0547">Nucleotide-binding</keyword>
<keyword evidence="3 4" id="KW-0067">ATP-binding</keyword>
<evidence type="ECO:0000256" key="4">
    <source>
        <dbReference type="PROSITE-ProRule" id="PRU10141"/>
    </source>
</evidence>
<comment type="similarity">
    <text evidence="5">Belongs to the protein kinase superfamily.</text>
</comment>
<name>A0A0N5CVQ6_THECL</name>
<dbReference type="PROSITE" id="PS00107">
    <property type="entry name" value="PROTEIN_KINASE_ATP"/>
    <property type="match status" value="1"/>
</dbReference>
<feature type="domain" description="Protein kinase" evidence="7">
    <location>
        <begin position="45"/>
        <end position="296"/>
    </location>
</feature>
<dbReference type="OMA" id="DHPWVIT"/>
<dbReference type="Proteomes" id="UP000276776">
    <property type="component" value="Unassembled WGS sequence"/>
</dbReference>
<gene>
    <name evidence="8" type="ORF">TCLT_LOCUS4391</name>
</gene>
<dbReference type="SMART" id="SM00220">
    <property type="entry name" value="S_TKc"/>
    <property type="match status" value="1"/>
</dbReference>
<dbReference type="GO" id="GO:0005524">
    <property type="term" value="F:ATP binding"/>
    <property type="evidence" value="ECO:0007669"/>
    <property type="project" value="UniProtKB-UniRule"/>
</dbReference>
<dbReference type="Gene3D" id="1.10.510.10">
    <property type="entry name" value="Transferase(Phosphotransferase) domain 1"/>
    <property type="match status" value="1"/>
</dbReference>
<keyword evidence="9" id="KW-1185">Reference proteome</keyword>
<evidence type="ECO:0000256" key="6">
    <source>
        <dbReference type="SAM" id="MobiDB-lite"/>
    </source>
</evidence>
<dbReference type="EMBL" id="UYYF01004287">
    <property type="protein sequence ID" value="VDN01494.1"/>
    <property type="molecule type" value="Genomic_DNA"/>
</dbReference>
<evidence type="ECO:0000313" key="10">
    <source>
        <dbReference type="WBParaSite" id="TCLT_0000440201-mRNA-1"/>
    </source>
</evidence>
<dbReference type="AlphaFoldDB" id="A0A0N5CVQ6"/>
<sequence length="369" mass="41979">MSQLVRMDQSGSQAQSCNSRTEQTAEYPLKGRPALLLDSRLVCKYEVLAVIGKGSFSQVLRVQHRLTHKFYAVKLVASDCGTVNNELAILSRLQHPFVIKLEEVFKSSSRLFIVMEMAGGGEMYNRVVAKGRYSESEARQALRMLLNGLAYLHSIRVTHRDLKPENLLYSDLTPDARLLITDFGLAYQAQTPEEKMTETCGTPEYIAPEVLLRSPYNEKVDMWAVGVIAYILMSGIMPFDEDCRSRLYTQIITANYVYYPQFWSGSELAKDFVDSLLETDPETRLSATDAVKHEWFVGRRNQQIKVTIKARPASDFTAVPRTRSSRSIRSVTRSDHGHRVDPREIDQLAGDLQRLVKFQQHSTKHYGFV</sequence>
<dbReference type="PROSITE" id="PS00108">
    <property type="entry name" value="PROTEIN_KINASE_ST"/>
    <property type="match status" value="1"/>
</dbReference>
<organism evidence="10">
    <name type="scientific">Thelazia callipaeda</name>
    <name type="common">Oriental eyeworm</name>
    <name type="synonym">Parasitic nematode</name>
    <dbReference type="NCBI Taxonomy" id="103827"/>
    <lineage>
        <taxon>Eukaryota</taxon>
        <taxon>Metazoa</taxon>
        <taxon>Ecdysozoa</taxon>
        <taxon>Nematoda</taxon>
        <taxon>Chromadorea</taxon>
        <taxon>Rhabditida</taxon>
        <taxon>Spirurina</taxon>
        <taxon>Spiruromorpha</taxon>
        <taxon>Thelazioidea</taxon>
        <taxon>Thelaziidae</taxon>
        <taxon>Thelazia</taxon>
    </lineage>
</organism>
<evidence type="ECO:0000313" key="8">
    <source>
        <dbReference type="EMBL" id="VDN01494.1"/>
    </source>
</evidence>